<dbReference type="GO" id="GO:0018025">
    <property type="term" value="F:calmodulin-lysine N-methyltransferase activity"/>
    <property type="evidence" value="ECO:0007669"/>
    <property type="project" value="UniProtKB-EC"/>
</dbReference>
<evidence type="ECO:0000313" key="12">
    <source>
        <dbReference type="WBParaSite" id="ALUE_0001125101-mRNA-1"/>
    </source>
</evidence>
<accession>A0A0M3I3L4</accession>
<dbReference type="EC" id="2.1.1.60" evidence="3"/>
<proteinExistence type="predicted"/>
<keyword evidence="11" id="KW-1185">Reference proteome</keyword>
<reference evidence="12" key="1">
    <citation type="submission" date="2017-02" db="UniProtKB">
        <authorList>
            <consortium name="WormBaseParasite"/>
        </authorList>
    </citation>
    <scope>IDENTIFICATION</scope>
</reference>
<dbReference type="SUPFAM" id="SSF53335">
    <property type="entry name" value="S-adenosyl-L-methionine-dependent methyltransferases"/>
    <property type="match status" value="1"/>
</dbReference>
<evidence type="ECO:0000256" key="3">
    <source>
        <dbReference type="ARBA" id="ARBA00011914"/>
    </source>
</evidence>
<feature type="compositionally biased region" description="Low complexity" evidence="10">
    <location>
        <begin position="1040"/>
        <end position="1054"/>
    </location>
</feature>
<evidence type="ECO:0000256" key="5">
    <source>
        <dbReference type="ARBA" id="ARBA00020594"/>
    </source>
</evidence>
<dbReference type="PANTHER" id="PTHR13539">
    <property type="entry name" value="CALMODULIN-LYSINE N-METHYLTRANSFERASE"/>
    <property type="match status" value="1"/>
</dbReference>
<evidence type="ECO:0000256" key="7">
    <source>
        <dbReference type="ARBA" id="ARBA00022603"/>
    </source>
</evidence>
<dbReference type="GO" id="GO:0071821">
    <property type="term" value="C:FANCM-MHF complex"/>
    <property type="evidence" value="ECO:0007669"/>
    <property type="project" value="InterPro"/>
</dbReference>
<feature type="compositionally biased region" description="Polar residues" evidence="10">
    <location>
        <begin position="417"/>
        <end position="428"/>
    </location>
</feature>
<keyword evidence="6" id="KW-0963">Cytoplasm</keyword>
<feature type="compositionally biased region" description="Polar residues" evidence="10">
    <location>
        <begin position="481"/>
        <end position="493"/>
    </location>
</feature>
<dbReference type="GO" id="GO:0046982">
    <property type="term" value="F:protein heterodimerization activity"/>
    <property type="evidence" value="ECO:0007669"/>
    <property type="project" value="InterPro"/>
</dbReference>
<organism evidence="11 12">
    <name type="scientific">Ascaris lumbricoides</name>
    <name type="common">Giant roundworm</name>
    <dbReference type="NCBI Taxonomy" id="6252"/>
    <lineage>
        <taxon>Eukaryota</taxon>
        <taxon>Metazoa</taxon>
        <taxon>Ecdysozoa</taxon>
        <taxon>Nematoda</taxon>
        <taxon>Chromadorea</taxon>
        <taxon>Rhabditida</taxon>
        <taxon>Spirurina</taxon>
        <taxon>Ascaridomorpha</taxon>
        <taxon>Ascaridoidea</taxon>
        <taxon>Ascarididae</taxon>
        <taxon>Ascaris</taxon>
    </lineage>
</organism>
<evidence type="ECO:0000256" key="2">
    <source>
        <dbReference type="ARBA" id="ARBA00004496"/>
    </source>
</evidence>
<evidence type="ECO:0000256" key="10">
    <source>
        <dbReference type="SAM" id="MobiDB-lite"/>
    </source>
</evidence>
<dbReference type="GO" id="GO:0032259">
    <property type="term" value="P:methylation"/>
    <property type="evidence" value="ECO:0007669"/>
    <property type="project" value="UniProtKB-KW"/>
</dbReference>
<keyword evidence="8" id="KW-0808">Transferase</keyword>
<feature type="region of interest" description="Disordered" evidence="10">
    <location>
        <begin position="1027"/>
        <end position="1059"/>
    </location>
</feature>
<dbReference type="InterPro" id="IPR009072">
    <property type="entry name" value="Histone-fold"/>
</dbReference>
<dbReference type="WBParaSite" id="ALUE_0001125101-mRNA-1">
    <property type="protein sequence ID" value="ALUE_0001125101-mRNA-1"/>
    <property type="gene ID" value="ALUE_0001125101"/>
</dbReference>
<dbReference type="PANTHER" id="PTHR13539:SF3">
    <property type="entry name" value="CALMODULIN-LYSINE N-METHYLTRANSFERASE"/>
    <property type="match status" value="1"/>
</dbReference>
<dbReference type="Pfam" id="PF15630">
    <property type="entry name" value="CENP-S"/>
    <property type="match status" value="1"/>
</dbReference>
<dbReference type="GO" id="GO:0005737">
    <property type="term" value="C:cytoplasm"/>
    <property type="evidence" value="ECO:0007669"/>
    <property type="project" value="UniProtKB-SubCell"/>
</dbReference>
<feature type="compositionally biased region" description="Polar residues" evidence="10">
    <location>
        <begin position="1"/>
        <end position="11"/>
    </location>
</feature>
<dbReference type="CDD" id="cd22919">
    <property type="entry name" value="HFD_CENP-S"/>
    <property type="match status" value="1"/>
</dbReference>
<dbReference type="InterPro" id="IPR019410">
    <property type="entry name" value="Methyltransf_16"/>
</dbReference>
<evidence type="ECO:0000256" key="1">
    <source>
        <dbReference type="ARBA" id="ARBA00004123"/>
    </source>
</evidence>
<dbReference type="Proteomes" id="UP000036681">
    <property type="component" value="Unplaced"/>
</dbReference>
<evidence type="ECO:0000313" key="11">
    <source>
        <dbReference type="Proteomes" id="UP000036681"/>
    </source>
</evidence>
<dbReference type="Gene3D" id="1.10.20.10">
    <property type="entry name" value="Histone, subunit A"/>
    <property type="match status" value="1"/>
</dbReference>
<comment type="subcellular location">
    <subcellularLocation>
        <location evidence="2">Cytoplasm</location>
    </subcellularLocation>
    <subcellularLocation>
        <location evidence="1">Nucleus</location>
    </subcellularLocation>
</comment>
<name>A0A0M3I3L4_ASCLU</name>
<dbReference type="InterPro" id="IPR029003">
    <property type="entry name" value="CENP-S/Mhf1"/>
</dbReference>
<dbReference type="Pfam" id="PF10294">
    <property type="entry name" value="Methyltransf_16"/>
    <property type="match status" value="1"/>
</dbReference>
<sequence length="1106" mass="121708">MQKQSTTNPHKQQVDEGGQQSHNEVTKELIQLRPHRDDSAVVTPPSSARRRWMLLTNKVMKTKPKESEREDSSGFKSFGFFGLAAFGERSPSGSWYQLISPTKDVHLELHFLSADGTTLKDLVGYDNTGNVRLWPAEECLAQYLLLNDAVCRGKRVLELGAGMTGLAGLMALTSGAKSVCLTDGNERSVENLRMIIERNGLKGSVRCAVLNWAEGRLAEGFDLILCADCLFYTNSHEALLGCIHAHLQQGANLGSHMEGSLTLNFFPKIVQLATSFVFHFRVSFSDALQVAVLGLHMREKPQKGVGGVGEEEGFVTRLLEAVHFACMQISDEVVEEVQTERGVWLEFEGCVLAQVAHLVTDALCNTWPDDLLLFARHGKRSIVNVNDIKLLVRKNESLVKLMDEELGKMPSTRRQKSVSGLRSESSTAVDEEDSNEAKKLNNRASSVRRGRPPKKKTDSNRILNASRITDFLVNDSEPTAGPSTVTDNASLSGATDDEYSRGSMLSGEWVPLKRHSDAVTCTSLQGESSPVGGSDRIVYDDLSSPFGLTVNSDEKTLAGPSKEVVEVEHKVKNNEDEIDLRSTGEQRGKGAGAKRKALKGRGGACKRRAVESSTTTSALNEVARDDKIIASSRDVEELKQGDISLEKISSSVVDKTADTNESDVLKTENSKLERFVQKCGTEENVSVITQQGIYKSECKETSSGFNKTMLNSKPINDKMRMKGMESSSSNHLRTFPSMGLSEMRFSELISVETSTVSPISNDHLRREDIVKSGGSSRDIFASPSPVSCNVERFKGAINVDKVSKSDDIVNNSSTAHRTGPCRNLSETLQSQQSELMTVISRRSSASSKEDSMDSSTWDAIDFDAIDAAVISTSHRQEQTNGNVIMNQSGGVMLAERTTEQQLVSPSETNVSEKRTARVGHRFDGFSDFNFESDEDEDVRIDTMASSNLGKHAKDIEAKNVYKVCTEEATCKSETHRSGRGNDRRMGNSISLSKQVEQSNVVTTASERRHGELKNRISKEFSAFTFESDEEEGVEESMHATPSTSSEIPTITNSTRASSTAKNSALKSELIFLKRILSAHYFSIFNFESDEEEEGELLHGSRRHSAW</sequence>
<dbReference type="InterPro" id="IPR025800">
    <property type="entry name" value="CaM-Lys-N-MeTrfase"/>
</dbReference>
<evidence type="ECO:0000256" key="4">
    <source>
        <dbReference type="ARBA" id="ARBA00016400"/>
    </source>
</evidence>
<dbReference type="Gene3D" id="3.40.50.150">
    <property type="entry name" value="Vaccinia Virus protein VP39"/>
    <property type="match status" value="1"/>
</dbReference>
<evidence type="ECO:0000256" key="9">
    <source>
        <dbReference type="ARBA" id="ARBA00023242"/>
    </source>
</evidence>
<dbReference type="AlphaFoldDB" id="A0A0M3I3L4"/>
<feature type="region of interest" description="Disordered" evidence="10">
    <location>
        <begin position="408"/>
        <end position="502"/>
    </location>
</feature>
<dbReference type="CDD" id="cd02440">
    <property type="entry name" value="AdoMet_MTases"/>
    <property type="match status" value="1"/>
</dbReference>
<protein>
    <recommendedName>
        <fullName evidence="5">Calmodulin-lysine N-methyltransferase</fullName>
        <ecNumber evidence="3">2.1.1.60</ecNumber>
    </recommendedName>
    <alternativeName>
        <fullName evidence="4">Centromere protein S</fullName>
    </alternativeName>
</protein>
<evidence type="ECO:0000256" key="6">
    <source>
        <dbReference type="ARBA" id="ARBA00022490"/>
    </source>
</evidence>
<evidence type="ECO:0000256" key="8">
    <source>
        <dbReference type="ARBA" id="ARBA00022679"/>
    </source>
</evidence>
<feature type="region of interest" description="Disordered" evidence="10">
    <location>
        <begin position="1"/>
        <end position="47"/>
    </location>
</feature>
<keyword evidence="9" id="KW-0539">Nucleus</keyword>
<keyword evidence="7" id="KW-0489">Methyltransferase</keyword>
<dbReference type="InterPro" id="IPR029063">
    <property type="entry name" value="SAM-dependent_MTases_sf"/>
</dbReference>